<organism evidence="4 5">
    <name type="scientific">Kribbella kalugense</name>
    <dbReference type="NCBI Taxonomy" id="2512221"/>
    <lineage>
        <taxon>Bacteria</taxon>
        <taxon>Bacillati</taxon>
        <taxon>Actinomycetota</taxon>
        <taxon>Actinomycetes</taxon>
        <taxon>Propionibacteriales</taxon>
        <taxon>Kribbellaceae</taxon>
        <taxon>Kribbella</taxon>
    </lineage>
</organism>
<keyword evidence="4" id="KW-0689">Ribosomal protein</keyword>
<keyword evidence="5" id="KW-1185">Reference proteome</keyword>
<accession>A0A4R7ZMB6</accession>
<protein>
    <submittedName>
        <fullName evidence="4">Ribosomal protein S18 acetylase RimI-like enzyme</fullName>
    </submittedName>
</protein>
<dbReference type="Gene3D" id="3.40.630.30">
    <property type="match status" value="1"/>
</dbReference>
<dbReference type="Proteomes" id="UP000295447">
    <property type="component" value="Unassembled WGS sequence"/>
</dbReference>
<evidence type="ECO:0000313" key="5">
    <source>
        <dbReference type="Proteomes" id="UP000295447"/>
    </source>
</evidence>
<proteinExistence type="predicted"/>
<feature type="domain" description="N-acetyltransferase" evidence="3">
    <location>
        <begin position="3"/>
        <end position="151"/>
    </location>
</feature>
<dbReference type="RefSeq" id="WP_238174362.1">
    <property type="nucleotide sequence ID" value="NZ_SODF01000002.1"/>
</dbReference>
<dbReference type="InterPro" id="IPR016181">
    <property type="entry name" value="Acyl_CoA_acyltransferase"/>
</dbReference>
<keyword evidence="1" id="KW-0808">Transferase</keyword>
<evidence type="ECO:0000256" key="2">
    <source>
        <dbReference type="ARBA" id="ARBA00023315"/>
    </source>
</evidence>
<reference evidence="4 5" key="1">
    <citation type="submission" date="2019-03" db="EMBL/GenBank/DDBJ databases">
        <title>Genomic Encyclopedia of Type Strains, Phase III (KMG-III): the genomes of soil and plant-associated and newly described type strains.</title>
        <authorList>
            <person name="Whitman W."/>
        </authorList>
    </citation>
    <scope>NUCLEOTIDE SEQUENCE [LARGE SCALE GENOMIC DNA]</scope>
    <source>
        <strain evidence="4 5">VKM Ac-2570</strain>
    </source>
</reference>
<feature type="domain" description="N-acetyltransferase" evidence="3">
    <location>
        <begin position="156"/>
        <end position="298"/>
    </location>
</feature>
<comment type="caution">
    <text evidence="4">The sequence shown here is derived from an EMBL/GenBank/DDBJ whole genome shotgun (WGS) entry which is preliminary data.</text>
</comment>
<evidence type="ECO:0000256" key="1">
    <source>
        <dbReference type="ARBA" id="ARBA00022679"/>
    </source>
</evidence>
<dbReference type="SUPFAM" id="SSF55729">
    <property type="entry name" value="Acyl-CoA N-acyltransferases (Nat)"/>
    <property type="match status" value="2"/>
</dbReference>
<dbReference type="GO" id="GO:0005840">
    <property type="term" value="C:ribosome"/>
    <property type="evidence" value="ECO:0007669"/>
    <property type="project" value="UniProtKB-KW"/>
</dbReference>
<evidence type="ECO:0000313" key="4">
    <source>
        <dbReference type="EMBL" id="TDW17771.1"/>
    </source>
</evidence>
<dbReference type="EMBL" id="SODF01000002">
    <property type="protein sequence ID" value="TDW17771.1"/>
    <property type="molecule type" value="Genomic_DNA"/>
</dbReference>
<dbReference type="GO" id="GO:0016747">
    <property type="term" value="F:acyltransferase activity, transferring groups other than amino-acyl groups"/>
    <property type="evidence" value="ECO:0007669"/>
    <property type="project" value="InterPro"/>
</dbReference>
<dbReference type="InterPro" id="IPR050832">
    <property type="entry name" value="Bact_Acetyltransf"/>
</dbReference>
<dbReference type="InterPro" id="IPR000182">
    <property type="entry name" value="GNAT_dom"/>
</dbReference>
<gene>
    <name evidence="4" type="ORF">EV650_4347</name>
</gene>
<sequence length="298" mass="32028">MVFEIRTAGPEDAVGIARVWAATMPQLVKTARAIELQLKHGRSQAVLIAVDGPEVVGYANIYLPPADAEAPRVRITLQVPGEDRRRGIGTALLTAITERAVQVGGGGLLVVVRDDDESKDFAAKRGFELKRRMTNSTADLTAAREAVAPLDGLRVVDYNQLTSRQLFDAEVEVREDDPSGLSGGPAYDEWVDVSWRNPDGRSDLSFAVLDGDQVLSFATTTADPDRKLIWSNLTGTIPSARGRGLAKVVKSVALAAARDAGFVTASTGNDAKNVPMLAVNRWLGYQETSAAWTAEKDL</sequence>
<dbReference type="PANTHER" id="PTHR43877">
    <property type="entry name" value="AMINOALKYLPHOSPHONATE N-ACETYLTRANSFERASE-RELATED-RELATED"/>
    <property type="match status" value="1"/>
</dbReference>
<name>A0A4R7ZMB6_9ACTN</name>
<dbReference type="AlphaFoldDB" id="A0A4R7ZMB6"/>
<dbReference type="CDD" id="cd04301">
    <property type="entry name" value="NAT_SF"/>
    <property type="match status" value="1"/>
</dbReference>
<keyword evidence="4" id="KW-0687">Ribonucleoprotein</keyword>
<keyword evidence="2" id="KW-0012">Acyltransferase</keyword>
<dbReference type="Pfam" id="PF00583">
    <property type="entry name" value="Acetyltransf_1"/>
    <property type="match status" value="1"/>
</dbReference>
<dbReference type="PROSITE" id="PS51186">
    <property type="entry name" value="GNAT"/>
    <property type="match status" value="2"/>
</dbReference>
<evidence type="ECO:0000259" key="3">
    <source>
        <dbReference type="PROSITE" id="PS51186"/>
    </source>
</evidence>